<protein>
    <submittedName>
        <fullName evidence="9">ABC transporter permease</fullName>
    </submittedName>
</protein>
<proteinExistence type="inferred from homology"/>
<name>A0A6V8L7C6_9ACTN</name>
<keyword evidence="10" id="KW-1185">Reference proteome</keyword>
<dbReference type="AlphaFoldDB" id="A0A6V8L7C6"/>
<dbReference type="GO" id="GO:0022857">
    <property type="term" value="F:transmembrane transporter activity"/>
    <property type="evidence" value="ECO:0007669"/>
    <property type="project" value="InterPro"/>
</dbReference>
<feature type="transmembrane region" description="Helical" evidence="8">
    <location>
        <begin position="300"/>
        <end position="319"/>
    </location>
</feature>
<evidence type="ECO:0000256" key="3">
    <source>
        <dbReference type="ARBA" id="ARBA00022448"/>
    </source>
</evidence>
<comment type="caution">
    <text evidence="9">The sequence shown here is derived from an EMBL/GenBank/DDBJ whole genome shotgun (WGS) entry which is preliminary data.</text>
</comment>
<reference evidence="9 10" key="1">
    <citation type="submission" date="2020-03" db="EMBL/GenBank/DDBJ databases">
        <title>Whole genome shotgun sequence of Phytohabitans rumicis NBRC 108638.</title>
        <authorList>
            <person name="Komaki H."/>
            <person name="Tamura T."/>
        </authorList>
    </citation>
    <scope>NUCLEOTIDE SEQUENCE [LARGE SCALE GENOMIC DNA]</scope>
    <source>
        <strain evidence="9 10">NBRC 108638</strain>
    </source>
</reference>
<keyword evidence="3" id="KW-0813">Transport</keyword>
<feature type="transmembrane region" description="Helical" evidence="8">
    <location>
        <begin position="58"/>
        <end position="76"/>
    </location>
</feature>
<evidence type="ECO:0000313" key="9">
    <source>
        <dbReference type="EMBL" id="GFJ91460.1"/>
    </source>
</evidence>
<dbReference type="InterPro" id="IPR000522">
    <property type="entry name" value="ABC_transptr_permease_BtuC"/>
</dbReference>
<dbReference type="EMBL" id="BLPG01000001">
    <property type="protein sequence ID" value="GFJ91460.1"/>
    <property type="molecule type" value="Genomic_DNA"/>
</dbReference>
<dbReference type="PANTHER" id="PTHR30472:SF24">
    <property type="entry name" value="FERRIC ENTEROBACTIN TRANSPORT SYSTEM PERMEASE PROTEIN FEPG"/>
    <property type="match status" value="1"/>
</dbReference>
<dbReference type="Pfam" id="PF01032">
    <property type="entry name" value="FecCD"/>
    <property type="match status" value="1"/>
</dbReference>
<sequence length="325" mass="32614">MRSVAVGAALLAFCAAVGILALGTGDYPLSPAGVLRALFGGGTPATEYIVLDLRLPRVLTALAVGAALGASGAIFQSLTRNPLGSPDVIGFTAGASAGALIMIIVAGAGLASIAFGAVLGGALAAAAVYLLAYRRGTHGYRLVIIGVAVQALLTSLSTYLLVRANIFDAQRAALWIMGSLNARDWAHAAVAGGALALLMPVVLMLGRRALVLEMGDETARALGVSVERVRLALIATAVGLAAAGTACAGPIAFVALAAPQLARRLTRATGPNVVPAAAMGAALLLASDLLAQRALPTTQLPVGVVTACLGGAYLIWLLGWRPRAT</sequence>
<evidence type="ECO:0000256" key="8">
    <source>
        <dbReference type="SAM" id="Phobius"/>
    </source>
</evidence>
<feature type="transmembrane region" description="Helical" evidence="8">
    <location>
        <begin position="113"/>
        <end position="133"/>
    </location>
</feature>
<feature type="transmembrane region" description="Helical" evidence="8">
    <location>
        <begin position="88"/>
        <end position="107"/>
    </location>
</feature>
<reference evidence="9 10" key="2">
    <citation type="submission" date="2020-03" db="EMBL/GenBank/DDBJ databases">
        <authorList>
            <person name="Ichikawa N."/>
            <person name="Kimura A."/>
            <person name="Kitahashi Y."/>
            <person name="Uohara A."/>
        </authorList>
    </citation>
    <scope>NUCLEOTIDE SEQUENCE [LARGE SCALE GENOMIC DNA]</scope>
    <source>
        <strain evidence="9 10">NBRC 108638</strain>
    </source>
</reference>
<keyword evidence="6 8" id="KW-1133">Transmembrane helix</keyword>
<evidence type="ECO:0000256" key="1">
    <source>
        <dbReference type="ARBA" id="ARBA00004651"/>
    </source>
</evidence>
<feature type="transmembrane region" description="Helical" evidence="8">
    <location>
        <begin position="231"/>
        <end position="253"/>
    </location>
</feature>
<gene>
    <name evidence="9" type="ORF">Prum_051020</name>
</gene>
<feature type="transmembrane region" description="Helical" evidence="8">
    <location>
        <begin position="140"/>
        <end position="162"/>
    </location>
</feature>
<evidence type="ECO:0000256" key="4">
    <source>
        <dbReference type="ARBA" id="ARBA00022475"/>
    </source>
</evidence>
<keyword evidence="7 8" id="KW-0472">Membrane</keyword>
<organism evidence="9 10">
    <name type="scientific">Phytohabitans rumicis</name>
    <dbReference type="NCBI Taxonomy" id="1076125"/>
    <lineage>
        <taxon>Bacteria</taxon>
        <taxon>Bacillati</taxon>
        <taxon>Actinomycetota</taxon>
        <taxon>Actinomycetes</taxon>
        <taxon>Micromonosporales</taxon>
        <taxon>Micromonosporaceae</taxon>
    </lineage>
</organism>
<dbReference type="Gene3D" id="1.10.3470.10">
    <property type="entry name" value="ABC transporter involved in vitamin B12 uptake, BtuC"/>
    <property type="match status" value="1"/>
</dbReference>
<comment type="subcellular location">
    <subcellularLocation>
        <location evidence="1">Cell membrane</location>
        <topology evidence="1">Multi-pass membrane protein</topology>
    </subcellularLocation>
</comment>
<accession>A0A6V8L7C6</accession>
<evidence type="ECO:0000256" key="7">
    <source>
        <dbReference type="ARBA" id="ARBA00023136"/>
    </source>
</evidence>
<keyword evidence="5 8" id="KW-0812">Transmembrane</keyword>
<evidence type="ECO:0000313" key="10">
    <source>
        <dbReference type="Proteomes" id="UP000482960"/>
    </source>
</evidence>
<dbReference type="GO" id="GO:0005886">
    <property type="term" value="C:plasma membrane"/>
    <property type="evidence" value="ECO:0007669"/>
    <property type="project" value="UniProtKB-SubCell"/>
</dbReference>
<dbReference type="CDD" id="cd06550">
    <property type="entry name" value="TM_ABC_iron-siderophores_like"/>
    <property type="match status" value="1"/>
</dbReference>
<dbReference type="PANTHER" id="PTHR30472">
    <property type="entry name" value="FERRIC ENTEROBACTIN TRANSPORT SYSTEM PERMEASE PROTEIN"/>
    <property type="match status" value="1"/>
</dbReference>
<dbReference type="Proteomes" id="UP000482960">
    <property type="component" value="Unassembled WGS sequence"/>
</dbReference>
<dbReference type="InterPro" id="IPR037294">
    <property type="entry name" value="ABC_BtuC-like"/>
</dbReference>
<dbReference type="GO" id="GO:0033214">
    <property type="term" value="P:siderophore-iron import into cell"/>
    <property type="evidence" value="ECO:0007669"/>
    <property type="project" value="TreeGrafter"/>
</dbReference>
<feature type="transmembrane region" description="Helical" evidence="8">
    <location>
        <begin position="185"/>
        <end position="210"/>
    </location>
</feature>
<evidence type="ECO:0000256" key="2">
    <source>
        <dbReference type="ARBA" id="ARBA00007935"/>
    </source>
</evidence>
<comment type="similarity">
    <text evidence="2">Belongs to the binding-protein-dependent transport system permease family. FecCD subfamily.</text>
</comment>
<evidence type="ECO:0000256" key="6">
    <source>
        <dbReference type="ARBA" id="ARBA00022989"/>
    </source>
</evidence>
<evidence type="ECO:0000256" key="5">
    <source>
        <dbReference type="ARBA" id="ARBA00022692"/>
    </source>
</evidence>
<keyword evidence="4" id="KW-1003">Cell membrane</keyword>
<dbReference type="SUPFAM" id="SSF81345">
    <property type="entry name" value="ABC transporter involved in vitamin B12 uptake, BtuC"/>
    <property type="match status" value="1"/>
</dbReference>